<evidence type="ECO:0000313" key="8">
    <source>
        <dbReference type="Proteomes" id="UP000008703"/>
    </source>
</evidence>
<dbReference type="Gene3D" id="3.20.20.10">
    <property type="entry name" value="Alanine racemase"/>
    <property type="match status" value="1"/>
</dbReference>
<evidence type="ECO:0000256" key="3">
    <source>
        <dbReference type="PIRSR" id="PIRSR600183-50"/>
    </source>
</evidence>
<proteinExistence type="inferred from homology"/>
<name>G2NU64_STRV4</name>
<dbReference type="PROSITE" id="PS00879">
    <property type="entry name" value="ODR_DC_2_2"/>
    <property type="match status" value="1"/>
</dbReference>
<dbReference type="InterPro" id="IPR022657">
    <property type="entry name" value="De-COase2_CS"/>
</dbReference>
<dbReference type="InterPro" id="IPR029066">
    <property type="entry name" value="PLP-binding_barrel"/>
</dbReference>
<dbReference type="HOGENOM" id="CLU_026444_3_1_11"/>
<dbReference type="RefSeq" id="WP_014057596.1">
    <property type="nucleotide sequence ID" value="NC_015957.1"/>
</dbReference>
<evidence type="ECO:0000256" key="4">
    <source>
        <dbReference type="RuleBase" id="RU003737"/>
    </source>
</evidence>
<dbReference type="SUPFAM" id="SSF50621">
    <property type="entry name" value="Alanine racemase C-terminal domain-like"/>
    <property type="match status" value="1"/>
</dbReference>
<dbReference type="Pfam" id="PF00278">
    <property type="entry name" value="Orn_DAP_Arg_deC"/>
    <property type="match status" value="1"/>
</dbReference>
<accession>G2NU64</accession>
<organism evidence="7 8">
    <name type="scientific">Streptomyces violaceusniger (strain Tu 4113)</name>
    <dbReference type="NCBI Taxonomy" id="653045"/>
    <lineage>
        <taxon>Bacteria</taxon>
        <taxon>Bacillati</taxon>
        <taxon>Actinomycetota</taxon>
        <taxon>Actinomycetes</taxon>
        <taxon>Kitasatosporales</taxon>
        <taxon>Streptomycetaceae</taxon>
        <taxon>Streptomyces</taxon>
        <taxon>Streptomyces violaceusniger group</taxon>
    </lineage>
</organism>
<feature type="domain" description="Orn/DAP/Arg decarboxylase 2 C-terminal" evidence="5">
    <location>
        <begin position="298"/>
        <end position="389"/>
    </location>
</feature>
<sequence>MRNARSDQDGGPGRQRRDRVVREAVRSGLVGPAQVVSGFVDADGVQESVRDLHRAFGDAPVLHTFAAKAASLVPVLRLLARSGMGCEVASPGELAQAVAAGFPPERIVLDSPAKTPAELAHALALGVAVNADNFAEVDRIGDLLAVHESSSVLGLRINPQVGAGAIDAMSTASPSSKFGVPLRDPGARQRVLDTFTERPWLTRLHVHVGSQGCSLDLIGEGVRATFELAEEINAAAGRQQVTSLDIGGGLPVNFDDDEIRPTYETYVRQLRAAVPGLLTGRYDLVTEFGRSLVAKNGFTAAVVEYTKDTGGRRIALTHAGAHIATRTVFMPDAWPLRIAVYDRDGRPKHAPERVQDVAGPCCFAGDLVARERTLPELAPGDIVVLLDTGGYYFSTPWSYNSLARPAVHGFTTHGPDLRFATVRREQTLAEILAESGVDQADALLFSFSEADSDAAHARLVPTGD</sequence>
<dbReference type="eggNOG" id="COG0019">
    <property type="taxonomic scope" value="Bacteria"/>
</dbReference>
<dbReference type="PRINTS" id="PR01179">
    <property type="entry name" value="ODADCRBXLASE"/>
</dbReference>
<reference evidence="7" key="1">
    <citation type="submission" date="2011-08" db="EMBL/GenBank/DDBJ databases">
        <title>Complete sequence of chromosome of Streptomyces violaceusniger Tu 4113.</title>
        <authorList>
            <consortium name="US DOE Joint Genome Institute"/>
            <person name="Lucas S."/>
            <person name="Han J."/>
            <person name="Lapidus A."/>
            <person name="Cheng J.-F."/>
            <person name="Goodwin L."/>
            <person name="Pitluck S."/>
            <person name="Peters L."/>
            <person name="Ivanova N."/>
            <person name="Daligault H."/>
            <person name="Detter J.C."/>
            <person name="Han C."/>
            <person name="Tapia R."/>
            <person name="Land M."/>
            <person name="Hauser L."/>
            <person name="Kyrpides N."/>
            <person name="Ivanova N."/>
            <person name="Pagani I."/>
            <person name="Hagen A."/>
            <person name="Katz L."/>
            <person name="Fiedler H.-P."/>
            <person name="Keasling J."/>
            <person name="Fortman J."/>
            <person name="Woyke T."/>
        </authorList>
    </citation>
    <scope>NUCLEOTIDE SEQUENCE [LARGE SCALE GENOMIC DNA]</scope>
    <source>
        <strain evidence="7">Tu 4113</strain>
    </source>
</reference>
<comment type="similarity">
    <text evidence="4">Belongs to the Orn/Lys/Arg decarboxylase class-II family.</text>
</comment>
<dbReference type="GO" id="GO:0008836">
    <property type="term" value="F:diaminopimelate decarboxylase activity"/>
    <property type="evidence" value="ECO:0007669"/>
    <property type="project" value="TreeGrafter"/>
</dbReference>
<dbReference type="InterPro" id="IPR009006">
    <property type="entry name" value="Ala_racemase/Decarboxylase_C"/>
</dbReference>
<comment type="cofactor">
    <cofactor evidence="1 3">
        <name>pyridoxal 5'-phosphate</name>
        <dbReference type="ChEBI" id="CHEBI:597326"/>
    </cofactor>
</comment>
<dbReference type="SUPFAM" id="SSF51419">
    <property type="entry name" value="PLP-binding barrel"/>
    <property type="match status" value="1"/>
</dbReference>
<evidence type="ECO:0000259" key="5">
    <source>
        <dbReference type="Pfam" id="PF00278"/>
    </source>
</evidence>
<dbReference type="PANTHER" id="PTHR43727:SF3">
    <property type="entry name" value="GROUP IV DECARBOXYLASE"/>
    <property type="match status" value="1"/>
</dbReference>
<dbReference type="Gene3D" id="2.40.37.10">
    <property type="entry name" value="Lyase, Ornithine Decarboxylase, Chain A, domain 1"/>
    <property type="match status" value="1"/>
</dbReference>
<dbReference type="FunFam" id="3.20.20.10:FF:000008">
    <property type="entry name" value="Ornithine decarboxylase"/>
    <property type="match status" value="1"/>
</dbReference>
<feature type="domain" description="Orn/DAP/Arg decarboxylase 2 N-terminal" evidence="6">
    <location>
        <begin position="45"/>
        <end position="294"/>
    </location>
</feature>
<dbReference type="PANTHER" id="PTHR43727">
    <property type="entry name" value="DIAMINOPIMELATE DECARBOXYLASE"/>
    <property type="match status" value="1"/>
</dbReference>
<dbReference type="InterPro" id="IPR022643">
    <property type="entry name" value="De-COase2_C"/>
</dbReference>
<feature type="modified residue" description="N6-(pyridoxal phosphate)lysine" evidence="3">
    <location>
        <position position="68"/>
    </location>
</feature>
<evidence type="ECO:0000313" key="7">
    <source>
        <dbReference type="EMBL" id="AEM84098.1"/>
    </source>
</evidence>
<dbReference type="EMBL" id="CP002994">
    <property type="protein sequence ID" value="AEM84098.1"/>
    <property type="molecule type" value="Genomic_DNA"/>
</dbReference>
<dbReference type="InterPro" id="IPR022644">
    <property type="entry name" value="De-COase2_N"/>
</dbReference>
<evidence type="ECO:0000256" key="2">
    <source>
        <dbReference type="ARBA" id="ARBA00022898"/>
    </source>
</evidence>
<dbReference type="InterPro" id="IPR000183">
    <property type="entry name" value="Orn/DAP/Arg_de-COase"/>
</dbReference>
<dbReference type="KEGG" id="svl:Strvi_4470"/>
<evidence type="ECO:0000259" key="6">
    <source>
        <dbReference type="Pfam" id="PF02784"/>
    </source>
</evidence>
<dbReference type="Pfam" id="PF02784">
    <property type="entry name" value="Orn_Arg_deC_N"/>
    <property type="match status" value="1"/>
</dbReference>
<dbReference type="AlphaFoldDB" id="G2NU64"/>
<feature type="active site" description="Proton donor" evidence="3">
    <location>
        <position position="362"/>
    </location>
</feature>
<evidence type="ECO:0000256" key="1">
    <source>
        <dbReference type="ARBA" id="ARBA00001933"/>
    </source>
</evidence>
<keyword evidence="2 3" id="KW-0663">Pyridoxal phosphate</keyword>
<gene>
    <name evidence="7" type="ORF">Strvi_4470</name>
</gene>
<dbReference type="GO" id="GO:0009089">
    <property type="term" value="P:lysine biosynthetic process via diaminopimelate"/>
    <property type="evidence" value="ECO:0007669"/>
    <property type="project" value="TreeGrafter"/>
</dbReference>
<keyword evidence="8" id="KW-1185">Reference proteome</keyword>
<dbReference type="Proteomes" id="UP000008703">
    <property type="component" value="Chromosome"/>
</dbReference>
<protein>
    <submittedName>
        <fullName evidence="7">Orn/DAP/Arg decarboxylase 2</fullName>
    </submittedName>
</protein>